<evidence type="ECO:0000259" key="2">
    <source>
        <dbReference type="Pfam" id="PF04480"/>
    </source>
</evidence>
<dbReference type="Proteomes" id="UP000033874">
    <property type="component" value="Unassembled WGS sequence"/>
</dbReference>
<evidence type="ECO:0000256" key="1">
    <source>
        <dbReference type="SAM" id="MobiDB-lite"/>
    </source>
</evidence>
<dbReference type="InterPro" id="IPR011335">
    <property type="entry name" value="Restrct_endonuc-II-like"/>
</dbReference>
<reference evidence="3 4" key="1">
    <citation type="submission" date="2015-04" db="EMBL/GenBank/DDBJ databases">
        <title>Genome sequence of aromatic hydrocarbons-degrading Sphingobium chungbukense DJ77.</title>
        <authorList>
            <person name="Kim Y.-C."/>
            <person name="Chae J.-C."/>
        </authorList>
    </citation>
    <scope>NUCLEOTIDE SEQUENCE [LARGE SCALE GENOMIC DNA]</scope>
    <source>
        <strain evidence="3 4">DJ77</strain>
    </source>
</reference>
<dbReference type="InterPro" id="IPR007569">
    <property type="entry name" value="DUF559"/>
</dbReference>
<dbReference type="CDD" id="cd01038">
    <property type="entry name" value="Endonuclease_DUF559"/>
    <property type="match status" value="1"/>
</dbReference>
<gene>
    <name evidence="3" type="ORF">YP76_02270</name>
</gene>
<dbReference type="EMBL" id="LBIC01000001">
    <property type="protein sequence ID" value="KKW94144.1"/>
    <property type="molecule type" value="Genomic_DNA"/>
</dbReference>
<dbReference type="SUPFAM" id="SSF52980">
    <property type="entry name" value="Restriction endonuclease-like"/>
    <property type="match status" value="1"/>
</dbReference>
<evidence type="ECO:0000313" key="3">
    <source>
        <dbReference type="EMBL" id="KKW94144.1"/>
    </source>
</evidence>
<comment type="caution">
    <text evidence="3">The sequence shown here is derived from an EMBL/GenBank/DDBJ whole genome shotgun (WGS) entry which is preliminary data.</text>
</comment>
<name>A0A0M3B003_9SPHN</name>
<dbReference type="AlphaFoldDB" id="A0A0M3B003"/>
<dbReference type="Pfam" id="PF04480">
    <property type="entry name" value="DUF559"/>
    <property type="match status" value="1"/>
</dbReference>
<sequence length="124" mass="13792">MRLEPTEPEKRLWRVLSGAKLGGHKFRRQAVIGANIADFLCPQKALVVEIDGDTHADGSDAMRARRLVDLGYQVVRFTNHDVMTNLEGVCERLLAVLNAAPDRWHSPHPNPSPEGEGLNEDEVT</sequence>
<proteinExistence type="predicted"/>
<dbReference type="STRING" id="56193.YP76_02270"/>
<keyword evidence="4" id="KW-1185">Reference proteome</keyword>
<accession>A0A0M3B003</accession>
<dbReference type="InterPro" id="IPR047216">
    <property type="entry name" value="Endonuclease_DUF559_bact"/>
</dbReference>
<protein>
    <recommendedName>
        <fullName evidence="2">DUF559 domain-containing protein</fullName>
    </recommendedName>
</protein>
<dbReference type="PANTHER" id="PTHR38590:SF1">
    <property type="entry name" value="BLL0828 PROTEIN"/>
    <property type="match status" value="1"/>
</dbReference>
<dbReference type="PANTHER" id="PTHR38590">
    <property type="entry name" value="BLL0828 PROTEIN"/>
    <property type="match status" value="1"/>
</dbReference>
<evidence type="ECO:0000313" key="4">
    <source>
        <dbReference type="Proteomes" id="UP000033874"/>
    </source>
</evidence>
<organism evidence="3 4">
    <name type="scientific">Sphingobium chungbukense</name>
    <dbReference type="NCBI Taxonomy" id="56193"/>
    <lineage>
        <taxon>Bacteria</taxon>
        <taxon>Pseudomonadati</taxon>
        <taxon>Pseudomonadota</taxon>
        <taxon>Alphaproteobacteria</taxon>
        <taxon>Sphingomonadales</taxon>
        <taxon>Sphingomonadaceae</taxon>
        <taxon>Sphingobium</taxon>
    </lineage>
</organism>
<feature type="region of interest" description="Disordered" evidence="1">
    <location>
        <begin position="101"/>
        <end position="124"/>
    </location>
</feature>
<dbReference type="Gene3D" id="3.40.960.10">
    <property type="entry name" value="VSR Endonuclease"/>
    <property type="match status" value="1"/>
</dbReference>
<feature type="domain" description="DUF559" evidence="2">
    <location>
        <begin position="1"/>
        <end position="97"/>
    </location>
</feature>
<dbReference type="PATRIC" id="fig|56193.3.peg.468"/>